<dbReference type="PANTHER" id="PTHR42743:SF11">
    <property type="entry name" value="AMINODEOXYCHORISMATE LYASE"/>
    <property type="match status" value="1"/>
</dbReference>
<dbReference type="GO" id="GO:0005829">
    <property type="term" value="C:cytosol"/>
    <property type="evidence" value="ECO:0007669"/>
    <property type="project" value="TreeGrafter"/>
</dbReference>
<evidence type="ECO:0000256" key="1">
    <source>
        <dbReference type="ARBA" id="ARBA00009320"/>
    </source>
</evidence>
<dbReference type="GO" id="GO:0046394">
    <property type="term" value="P:carboxylic acid biosynthetic process"/>
    <property type="evidence" value="ECO:0007669"/>
    <property type="project" value="UniProtKB-ARBA"/>
</dbReference>
<accession>A0A5C5UJE1</accession>
<gene>
    <name evidence="2" type="ORF">FRX94_06575</name>
</gene>
<proteinExistence type="inferred from homology"/>
<dbReference type="RefSeq" id="WP_146324339.1">
    <property type="nucleotide sequence ID" value="NZ_BAABLR010000021.1"/>
</dbReference>
<dbReference type="Gene3D" id="3.30.470.10">
    <property type="match status" value="1"/>
</dbReference>
<dbReference type="Gene3D" id="3.20.10.10">
    <property type="entry name" value="D-amino Acid Aminotransferase, subunit A, domain 2"/>
    <property type="match status" value="1"/>
</dbReference>
<comment type="caution">
    <text evidence="2">The sequence shown here is derived from an EMBL/GenBank/DDBJ whole genome shotgun (WGS) entry which is preliminary data.</text>
</comment>
<dbReference type="InterPro" id="IPR050571">
    <property type="entry name" value="Class-IV_PLP-Dep_Aminotrnsfr"/>
</dbReference>
<evidence type="ECO:0000313" key="2">
    <source>
        <dbReference type="EMBL" id="TWT25470.1"/>
    </source>
</evidence>
<organism evidence="2 3">
    <name type="scientific">Corynebacterium canis</name>
    <dbReference type="NCBI Taxonomy" id="679663"/>
    <lineage>
        <taxon>Bacteria</taxon>
        <taxon>Bacillati</taxon>
        <taxon>Actinomycetota</taxon>
        <taxon>Actinomycetes</taxon>
        <taxon>Mycobacteriales</taxon>
        <taxon>Corynebacteriaceae</taxon>
        <taxon>Corynebacterium</taxon>
    </lineage>
</organism>
<dbReference type="SUPFAM" id="SSF56752">
    <property type="entry name" value="D-aminoacid aminotransferase-like PLP-dependent enzymes"/>
    <property type="match status" value="1"/>
</dbReference>
<keyword evidence="3" id="KW-1185">Reference proteome</keyword>
<dbReference type="AlphaFoldDB" id="A0A5C5UJE1"/>
<dbReference type="EC" id="4.1.3.38" evidence="2"/>
<protein>
    <submittedName>
        <fullName evidence="2">Aminodeoxychorismate lyase</fullName>
        <ecNumber evidence="2">4.1.3.38</ecNumber>
    </submittedName>
</protein>
<dbReference type="PANTHER" id="PTHR42743">
    <property type="entry name" value="AMINO-ACID AMINOTRANSFERASE"/>
    <property type="match status" value="1"/>
</dbReference>
<dbReference type="InterPro" id="IPR043132">
    <property type="entry name" value="BCAT-like_C"/>
</dbReference>
<dbReference type="InterPro" id="IPR036038">
    <property type="entry name" value="Aminotransferase-like"/>
</dbReference>
<sequence length="293" mass="32039">MKPTIVVLEPYGGSTRHHNPELPFIFWDDAAVTRGDGIFESMLVRGGRVCNLQPHIDRFCASAELLGLPAPRPEHWLKATEEALGSWGEAEGTCVWTYTRGRAATGHPSAWIVIKPIDETTLRLRIDGARVMTAPRGYTVNTELPTNLSGPATAPWLTVGAKTLSYAANMAAKRYANANGFDDVIYVEDGRVLEGTTSTIVAVRGTNLYTPPPGGDILPGTTQHALFEHASWKGWRCHEQELSVTDLLEAESVWLLSALLISARVTRINEVELADPGEEARDRFAHMVDKALG</sequence>
<dbReference type="InterPro" id="IPR043131">
    <property type="entry name" value="BCAT-like_N"/>
</dbReference>
<dbReference type="NCBIfam" id="NF005886">
    <property type="entry name" value="PRK07849.1-1"/>
    <property type="match status" value="1"/>
</dbReference>
<dbReference type="InterPro" id="IPR001544">
    <property type="entry name" value="Aminotrans_IV"/>
</dbReference>
<name>A0A5C5UJE1_9CORY</name>
<dbReference type="Pfam" id="PF01063">
    <property type="entry name" value="Aminotran_4"/>
    <property type="match status" value="1"/>
</dbReference>
<dbReference type="Proteomes" id="UP000320791">
    <property type="component" value="Unassembled WGS sequence"/>
</dbReference>
<reference evidence="2 3" key="1">
    <citation type="submission" date="2019-08" db="EMBL/GenBank/DDBJ databases">
        <authorList>
            <person name="Lei W."/>
        </authorList>
    </citation>
    <scope>NUCLEOTIDE SEQUENCE [LARGE SCALE GENOMIC DNA]</scope>
    <source>
        <strain evidence="2 3">CCUG 58627</strain>
    </source>
</reference>
<dbReference type="EMBL" id="VOHM01000012">
    <property type="protein sequence ID" value="TWT25470.1"/>
    <property type="molecule type" value="Genomic_DNA"/>
</dbReference>
<dbReference type="OrthoDB" id="3199344at2"/>
<dbReference type="GO" id="GO:0008696">
    <property type="term" value="F:4-amino-4-deoxychorismate lyase activity"/>
    <property type="evidence" value="ECO:0007669"/>
    <property type="project" value="UniProtKB-EC"/>
</dbReference>
<keyword evidence="2" id="KW-0456">Lyase</keyword>
<evidence type="ECO:0000313" key="3">
    <source>
        <dbReference type="Proteomes" id="UP000320791"/>
    </source>
</evidence>
<comment type="similarity">
    <text evidence="1">Belongs to the class-IV pyridoxal-phosphate-dependent aminotransferase family.</text>
</comment>